<feature type="transmembrane region" description="Helical" evidence="1">
    <location>
        <begin position="12"/>
        <end position="30"/>
    </location>
</feature>
<keyword evidence="1" id="KW-1133">Transmembrane helix</keyword>
<feature type="transmembrane region" description="Helical" evidence="1">
    <location>
        <begin position="136"/>
        <end position="160"/>
    </location>
</feature>
<organism evidence="2 3">
    <name type="scientific">Parerythrobacter lacustris</name>
    <dbReference type="NCBI Taxonomy" id="2969984"/>
    <lineage>
        <taxon>Bacteria</taxon>
        <taxon>Pseudomonadati</taxon>
        <taxon>Pseudomonadota</taxon>
        <taxon>Alphaproteobacteria</taxon>
        <taxon>Sphingomonadales</taxon>
        <taxon>Erythrobacteraceae</taxon>
        <taxon>Parerythrobacter</taxon>
    </lineage>
</organism>
<reference evidence="2 3" key="1">
    <citation type="submission" date="2022-08" db="EMBL/GenBank/DDBJ databases">
        <title>Polyphasic taxonomy analysis of Qipengyuania sp.RS5-5.</title>
        <authorList>
            <person name="Xamxidin M."/>
            <person name="Wu M."/>
        </authorList>
    </citation>
    <scope>NUCLEOTIDE SEQUENCE [LARGE SCALE GENOMIC DNA]</scope>
    <source>
        <strain evidence="2 3">RS5-5</strain>
    </source>
</reference>
<keyword evidence="3" id="KW-1185">Reference proteome</keyword>
<accession>A0ABT1XSE5</accession>
<proteinExistence type="predicted"/>
<dbReference type="InterPro" id="IPR049713">
    <property type="entry name" value="Pr6Pr-like"/>
</dbReference>
<keyword evidence="1" id="KW-0812">Transmembrane</keyword>
<gene>
    <name evidence="2" type="ORF">NSO95_09325</name>
</gene>
<name>A0ABT1XSE5_9SPHN</name>
<feature type="transmembrane region" description="Helical" evidence="1">
    <location>
        <begin position="42"/>
        <end position="66"/>
    </location>
</feature>
<dbReference type="Proteomes" id="UP001206067">
    <property type="component" value="Unassembled WGS sequence"/>
</dbReference>
<dbReference type="RefSeq" id="WP_257595946.1">
    <property type="nucleotide sequence ID" value="NZ_JANKHH010000005.1"/>
</dbReference>
<keyword evidence="1" id="KW-0472">Membrane</keyword>
<dbReference type="EMBL" id="JANKHH010000005">
    <property type="protein sequence ID" value="MCR2834142.1"/>
    <property type="molecule type" value="Genomic_DNA"/>
</dbReference>
<dbReference type="NCBIfam" id="NF038065">
    <property type="entry name" value="Pr6Pr"/>
    <property type="match status" value="1"/>
</dbReference>
<evidence type="ECO:0000313" key="2">
    <source>
        <dbReference type="EMBL" id="MCR2834142.1"/>
    </source>
</evidence>
<feature type="transmembrane region" description="Helical" evidence="1">
    <location>
        <begin position="73"/>
        <end position="93"/>
    </location>
</feature>
<feature type="transmembrane region" description="Helical" evidence="1">
    <location>
        <begin position="172"/>
        <end position="196"/>
    </location>
</feature>
<comment type="caution">
    <text evidence="2">The sequence shown here is derived from an EMBL/GenBank/DDBJ whole genome shotgun (WGS) entry which is preliminary data.</text>
</comment>
<evidence type="ECO:0000313" key="3">
    <source>
        <dbReference type="Proteomes" id="UP001206067"/>
    </source>
</evidence>
<feature type="transmembrane region" description="Helical" evidence="1">
    <location>
        <begin position="105"/>
        <end position="124"/>
    </location>
</feature>
<protein>
    <submittedName>
        <fullName evidence="2">Pr6Pr family membrane protein</fullName>
    </submittedName>
</protein>
<sequence>MTLPFSGPARTLAAIIAIAVFVTLALQTSINLERDGSPLFAFALLLRFFTIWTNFAAGLILGWVALRGRADERVLFALATAIAIVALVYHGVLAADHHPVGLDRWTNQMFHSAIPAATILWWLAFSRPSQMGWRSLPWVMVVPVVYTVFAQIVGAASGFYPYFFLDLPKLGWAMLLANLAGLSLCFLLIAALLLAVRSSATRLTGTQSDPARIP</sequence>
<evidence type="ECO:0000256" key="1">
    <source>
        <dbReference type="SAM" id="Phobius"/>
    </source>
</evidence>